<dbReference type="EMBL" id="CAJVPQ010000222">
    <property type="protein sequence ID" value="CAG8459186.1"/>
    <property type="molecule type" value="Genomic_DNA"/>
</dbReference>
<reference evidence="1" key="1">
    <citation type="submission" date="2021-06" db="EMBL/GenBank/DDBJ databases">
        <authorList>
            <person name="Kallberg Y."/>
            <person name="Tangrot J."/>
            <person name="Rosling A."/>
        </authorList>
    </citation>
    <scope>NUCLEOTIDE SEQUENCE</scope>
    <source>
        <strain evidence="1">UK204</strain>
    </source>
</reference>
<dbReference type="Proteomes" id="UP000789570">
    <property type="component" value="Unassembled WGS sequence"/>
</dbReference>
<comment type="caution">
    <text evidence="1">The sequence shown here is derived from an EMBL/GenBank/DDBJ whole genome shotgun (WGS) entry which is preliminary data.</text>
</comment>
<gene>
    <name evidence="1" type="ORF">FCALED_LOCUS1657</name>
</gene>
<proteinExistence type="predicted"/>
<evidence type="ECO:0000313" key="2">
    <source>
        <dbReference type="Proteomes" id="UP000789570"/>
    </source>
</evidence>
<name>A0A9N8Z181_9GLOM</name>
<dbReference type="AlphaFoldDB" id="A0A9N8Z181"/>
<keyword evidence="2" id="KW-1185">Reference proteome</keyword>
<evidence type="ECO:0000313" key="1">
    <source>
        <dbReference type="EMBL" id="CAG8459186.1"/>
    </source>
</evidence>
<accession>A0A9N8Z181</accession>
<protein>
    <submittedName>
        <fullName evidence="1">7926_t:CDS:1</fullName>
    </submittedName>
</protein>
<dbReference type="OrthoDB" id="10447270at2759"/>
<organism evidence="1 2">
    <name type="scientific">Funneliformis caledonium</name>
    <dbReference type="NCBI Taxonomy" id="1117310"/>
    <lineage>
        <taxon>Eukaryota</taxon>
        <taxon>Fungi</taxon>
        <taxon>Fungi incertae sedis</taxon>
        <taxon>Mucoromycota</taxon>
        <taxon>Glomeromycotina</taxon>
        <taxon>Glomeromycetes</taxon>
        <taxon>Glomerales</taxon>
        <taxon>Glomeraceae</taxon>
        <taxon>Funneliformis</taxon>
    </lineage>
</organism>
<sequence length="118" mass="13675">MNFNAHESELLKNTKKLIQETLPKFLKAFSLEGSNPLRDITFFEKSHLNQFVYPIIDSALWIFAKINYIYREIPLKDLEFKIRTNGVGFLNDVVNYLIVCGSMAALYNNIIIEEADAR</sequence>